<gene>
    <name evidence="2" type="ORF">K529_011260</name>
</gene>
<dbReference type="RefSeq" id="WP_005628017.1">
    <property type="nucleotide sequence ID" value="NZ_CP015230.1"/>
</dbReference>
<organism evidence="2 3">
    <name type="scientific">Tritonibacter mobilis F1926</name>
    <dbReference type="NCBI Taxonomy" id="1265309"/>
    <lineage>
        <taxon>Bacteria</taxon>
        <taxon>Pseudomonadati</taxon>
        <taxon>Pseudomonadota</taxon>
        <taxon>Alphaproteobacteria</taxon>
        <taxon>Rhodobacterales</taxon>
        <taxon>Paracoccaceae</taxon>
        <taxon>Tritonibacter</taxon>
    </lineage>
</organism>
<evidence type="ECO:0000313" key="2">
    <source>
        <dbReference type="EMBL" id="ANP41345.1"/>
    </source>
</evidence>
<name>A0A1B1A470_9RHOB</name>
<dbReference type="GeneID" id="28250418"/>
<dbReference type="InterPro" id="IPR052716">
    <property type="entry name" value="MOSC_domain"/>
</dbReference>
<accession>A0A1B1A470</accession>
<sequence length="193" mass="21111">MPVLRETKFSGEITWLGMVPANAGIQAEARDMLDFGFSGVAGERHEGAQRPSCVRVKNLYTPGTEIRNTRQVTIVSEEELALIAADMGLAQLDPRHLGATIVLRGIPDFTHVPPAARLQGADGVTLTVDIENRPCVLPGREIEKDHTGFGPKFKTAAENRRGVTAWVERPGQLKRGDSLRLFVPDQPAWVGEH</sequence>
<dbReference type="EMBL" id="CP015230">
    <property type="protein sequence ID" value="ANP41345.1"/>
    <property type="molecule type" value="Genomic_DNA"/>
</dbReference>
<dbReference type="GO" id="GO:0030170">
    <property type="term" value="F:pyridoxal phosphate binding"/>
    <property type="evidence" value="ECO:0007669"/>
    <property type="project" value="InterPro"/>
</dbReference>
<dbReference type="SUPFAM" id="SSF50800">
    <property type="entry name" value="PK beta-barrel domain-like"/>
    <property type="match status" value="1"/>
</dbReference>
<dbReference type="GO" id="GO:0003824">
    <property type="term" value="F:catalytic activity"/>
    <property type="evidence" value="ECO:0007669"/>
    <property type="project" value="InterPro"/>
</dbReference>
<protein>
    <submittedName>
        <fullName evidence="2">Sulfurase</fullName>
    </submittedName>
</protein>
<evidence type="ECO:0000259" key="1">
    <source>
        <dbReference type="PROSITE" id="PS51340"/>
    </source>
</evidence>
<dbReference type="Gene3D" id="2.40.33.20">
    <property type="entry name" value="PK beta-barrel domain-like"/>
    <property type="match status" value="1"/>
</dbReference>
<dbReference type="Proteomes" id="UP000013243">
    <property type="component" value="Chromosome"/>
</dbReference>
<reference evidence="2 3" key="1">
    <citation type="journal article" date="2016" name="ISME J.">
        <title>Global occurrence and heterogeneity of the Roseobacter-clade species Ruegeria mobilis.</title>
        <authorList>
            <person name="Sonnenschein E."/>
            <person name="Gram L."/>
        </authorList>
    </citation>
    <scope>NUCLEOTIDE SEQUENCE [LARGE SCALE GENOMIC DNA]</scope>
    <source>
        <strain evidence="2 3">F1926</strain>
    </source>
</reference>
<dbReference type="KEGG" id="rmb:K529_011260"/>
<dbReference type="InterPro" id="IPR005302">
    <property type="entry name" value="MoCF_Sase_C"/>
</dbReference>
<dbReference type="PROSITE" id="PS51340">
    <property type="entry name" value="MOSC"/>
    <property type="match status" value="1"/>
</dbReference>
<dbReference type="PANTHER" id="PTHR36930">
    <property type="entry name" value="METAL-SULFUR CLUSTER BIOSYNTHESIS PROTEINS YUAD-RELATED"/>
    <property type="match status" value="1"/>
</dbReference>
<dbReference type="Pfam" id="PF03473">
    <property type="entry name" value="MOSC"/>
    <property type="match status" value="1"/>
</dbReference>
<dbReference type="OrthoDB" id="9808413at2"/>
<evidence type="ECO:0000313" key="3">
    <source>
        <dbReference type="Proteomes" id="UP000013243"/>
    </source>
</evidence>
<dbReference type="PANTHER" id="PTHR36930:SF1">
    <property type="entry name" value="MOSC DOMAIN-CONTAINING PROTEIN"/>
    <property type="match status" value="1"/>
</dbReference>
<feature type="domain" description="MOSC" evidence="1">
    <location>
        <begin position="25"/>
        <end position="182"/>
    </location>
</feature>
<proteinExistence type="predicted"/>
<dbReference type="STRING" id="1265309.K529_011260"/>
<dbReference type="InterPro" id="IPR011037">
    <property type="entry name" value="Pyrv_Knase-like_insert_dom_sf"/>
</dbReference>
<dbReference type="AlphaFoldDB" id="A0A1B1A470"/>
<dbReference type="GO" id="GO:0030151">
    <property type="term" value="F:molybdenum ion binding"/>
    <property type="evidence" value="ECO:0007669"/>
    <property type="project" value="InterPro"/>
</dbReference>